<proteinExistence type="predicted"/>
<gene>
    <name evidence="1" type="ORF">METZ01_LOCUS274817</name>
</gene>
<dbReference type="EMBL" id="UINC01079704">
    <property type="protein sequence ID" value="SVC21963.1"/>
    <property type="molecule type" value="Genomic_DNA"/>
</dbReference>
<name>A0A382KEU1_9ZZZZ</name>
<sequence>MRLIPTNHCGLTAALAVFLVSWGCTSLAAQTTRPWATSPRERGLVSSGLPVSPFFEGWYENPDGTFTLSFGYLNRNREEALDLPVGADNFIEPAQYDGGQPTVFMPGRDTGVFTVTVPADFGSSDGRVVWTLNSGDVEPHSVPGKVGIETYRLHHGPMAMGSMPALLKLGPDGPELWGPMTVMGDPSTDAAWSEGRNPPGNLHNPVPLRGSLGAPLTLTVWVADRMTPNAERDPVEAGVTWFTHQGPTSAVFADEEPAPGPEGRATTSVTFPEAGVYMLRVRADNFNPVDSTPGDQCCWTNGYLRVVVEP</sequence>
<accession>A0A382KEU1</accession>
<organism evidence="1">
    <name type="scientific">marine metagenome</name>
    <dbReference type="NCBI Taxonomy" id="408172"/>
    <lineage>
        <taxon>unclassified sequences</taxon>
        <taxon>metagenomes</taxon>
        <taxon>ecological metagenomes</taxon>
    </lineage>
</organism>
<protein>
    <submittedName>
        <fullName evidence="1">Uncharacterized protein</fullName>
    </submittedName>
</protein>
<dbReference type="AlphaFoldDB" id="A0A382KEU1"/>
<reference evidence="1" key="1">
    <citation type="submission" date="2018-05" db="EMBL/GenBank/DDBJ databases">
        <authorList>
            <person name="Lanie J.A."/>
            <person name="Ng W.-L."/>
            <person name="Kazmierczak K.M."/>
            <person name="Andrzejewski T.M."/>
            <person name="Davidsen T.M."/>
            <person name="Wayne K.J."/>
            <person name="Tettelin H."/>
            <person name="Glass J.I."/>
            <person name="Rusch D."/>
            <person name="Podicherti R."/>
            <person name="Tsui H.-C.T."/>
            <person name="Winkler M.E."/>
        </authorList>
    </citation>
    <scope>NUCLEOTIDE SEQUENCE</scope>
</reference>
<evidence type="ECO:0000313" key="1">
    <source>
        <dbReference type="EMBL" id="SVC21963.1"/>
    </source>
</evidence>